<dbReference type="STRING" id="1777143.AWB82_05874"/>
<sequence length="340" mass="37248">MTCQIAITTRDGVQFRFGCEAETDLLAAAEKADYTLPSQCRNGSCGSCHATVSEGDYVLREHSPNALPRDEPNAILLCCTVPRSDLRIVVPYDNSKVLREPVPVRSARIVSLKPIAADTLHLELLVVADDNYGSAVQFEAGQFAELEVPGSDVRRPYSLANTSNWEGRLEFIIRLRPQGKFSTWLREGAKIGDVLTVRGPQGGFGLITGSLRSRWFVAGGTGLAPMLSILRCMVEFQELQEARLFFGVTCESELFMLDELTQLQASIPQLQVTLCVWRPEENWRGFSGTSADALKLALEKADTYPDIYVCGPPALESAARDAAVAARVPAGQFVSERFVS</sequence>
<dbReference type="InterPro" id="IPR039261">
    <property type="entry name" value="FNR_nucleotide-bd"/>
</dbReference>
<reference evidence="6" key="1">
    <citation type="submission" date="2016-01" db="EMBL/GenBank/DDBJ databases">
        <authorList>
            <person name="Peeters C."/>
        </authorList>
    </citation>
    <scope>NUCLEOTIDE SEQUENCE [LARGE SCALE GENOMIC DNA]</scope>
    <source>
        <strain evidence="6">LMG 29325</strain>
    </source>
</reference>
<dbReference type="AlphaFoldDB" id="A0A158CVD8"/>
<feature type="domain" description="FAD-binding FR-type" evidence="5">
    <location>
        <begin position="102"/>
        <end position="207"/>
    </location>
</feature>
<keyword evidence="2" id="KW-0001">2Fe-2S</keyword>
<keyword evidence="2" id="KW-0479">Metal-binding</keyword>
<dbReference type="EMBL" id="FCOJ02000059">
    <property type="protein sequence ID" value="SAK86332.1"/>
    <property type="molecule type" value="Genomic_DNA"/>
</dbReference>
<dbReference type="Gene3D" id="3.10.20.30">
    <property type="match status" value="1"/>
</dbReference>
<dbReference type="InterPro" id="IPR050415">
    <property type="entry name" value="MRET"/>
</dbReference>
<accession>A0A158CVD8</accession>
<dbReference type="SUPFAM" id="SSF54292">
    <property type="entry name" value="2Fe-2S ferredoxin-like"/>
    <property type="match status" value="1"/>
</dbReference>
<feature type="domain" description="2Fe-2S ferredoxin-type" evidence="4">
    <location>
        <begin position="3"/>
        <end position="94"/>
    </location>
</feature>
<proteinExistence type="predicted"/>
<dbReference type="InterPro" id="IPR036010">
    <property type="entry name" value="2Fe-2S_ferredoxin-like_sf"/>
</dbReference>
<evidence type="ECO:0000313" key="7">
    <source>
        <dbReference type="Proteomes" id="UP000054596"/>
    </source>
</evidence>
<dbReference type="PRINTS" id="PR00410">
    <property type="entry name" value="PHEHYDRXLASE"/>
</dbReference>
<keyword evidence="7" id="KW-1185">Reference proteome</keyword>
<dbReference type="Proteomes" id="UP000054596">
    <property type="component" value="Unassembled WGS sequence"/>
</dbReference>
<name>A0A158CVD8_9BURK</name>
<dbReference type="OrthoDB" id="9806195at2"/>
<dbReference type="InterPro" id="IPR001433">
    <property type="entry name" value="OxRdtase_FAD/NAD-bd"/>
</dbReference>
<evidence type="ECO:0000259" key="5">
    <source>
        <dbReference type="PROSITE" id="PS51384"/>
    </source>
</evidence>
<dbReference type="PANTHER" id="PTHR47354:SF5">
    <property type="entry name" value="PROTEIN RFBI"/>
    <property type="match status" value="1"/>
</dbReference>
<dbReference type="PROSITE" id="PS51085">
    <property type="entry name" value="2FE2S_FER_2"/>
    <property type="match status" value="1"/>
</dbReference>
<evidence type="ECO:0000259" key="4">
    <source>
        <dbReference type="PROSITE" id="PS51085"/>
    </source>
</evidence>
<dbReference type="InterPro" id="IPR008333">
    <property type="entry name" value="Cbr1-like_FAD-bd_dom"/>
</dbReference>
<dbReference type="InterPro" id="IPR017938">
    <property type="entry name" value="Riboflavin_synthase-like_b-brl"/>
</dbReference>
<dbReference type="PROSITE" id="PS51384">
    <property type="entry name" value="FAD_FR"/>
    <property type="match status" value="1"/>
</dbReference>
<dbReference type="Gene3D" id="3.40.50.80">
    <property type="entry name" value="Nucleotide-binding domain of ferredoxin-NADP reductase (FNR) module"/>
    <property type="match status" value="1"/>
</dbReference>
<dbReference type="InterPro" id="IPR012675">
    <property type="entry name" value="Beta-grasp_dom_sf"/>
</dbReference>
<protein>
    <submittedName>
        <fullName evidence="6">Oxidoreductase</fullName>
    </submittedName>
</protein>
<dbReference type="InterPro" id="IPR017927">
    <property type="entry name" value="FAD-bd_FR_type"/>
</dbReference>
<keyword evidence="2" id="KW-0408">Iron</keyword>
<dbReference type="Pfam" id="PF00970">
    <property type="entry name" value="FAD_binding_6"/>
    <property type="match status" value="1"/>
</dbReference>
<dbReference type="Pfam" id="PF00175">
    <property type="entry name" value="NAD_binding_1"/>
    <property type="match status" value="1"/>
</dbReference>
<gene>
    <name evidence="6" type="ORF">AWB82_05874</name>
</gene>
<dbReference type="PROSITE" id="PS00197">
    <property type="entry name" value="2FE2S_FER_1"/>
    <property type="match status" value="1"/>
</dbReference>
<comment type="caution">
    <text evidence="6">The sequence shown here is derived from an EMBL/GenBank/DDBJ whole genome shotgun (WGS) entry which is preliminary data.</text>
</comment>
<dbReference type="GO" id="GO:0051537">
    <property type="term" value="F:2 iron, 2 sulfur cluster binding"/>
    <property type="evidence" value="ECO:0007669"/>
    <property type="project" value="UniProtKB-KW"/>
</dbReference>
<organism evidence="6 7">
    <name type="scientific">Caballeronia glebae</name>
    <dbReference type="NCBI Taxonomy" id="1777143"/>
    <lineage>
        <taxon>Bacteria</taxon>
        <taxon>Pseudomonadati</taxon>
        <taxon>Pseudomonadota</taxon>
        <taxon>Betaproteobacteria</taxon>
        <taxon>Burkholderiales</taxon>
        <taxon>Burkholderiaceae</taxon>
        <taxon>Caballeronia</taxon>
    </lineage>
</organism>
<evidence type="ECO:0000313" key="6">
    <source>
        <dbReference type="EMBL" id="SAK86332.1"/>
    </source>
</evidence>
<dbReference type="Pfam" id="PF00111">
    <property type="entry name" value="Fer2"/>
    <property type="match status" value="1"/>
</dbReference>
<dbReference type="SUPFAM" id="SSF52343">
    <property type="entry name" value="Ferredoxin reductase-like, C-terminal NADP-linked domain"/>
    <property type="match status" value="1"/>
</dbReference>
<dbReference type="Gene3D" id="2.40.30.10">
    <property type="entry name" value="Translation factors"/>
    <property type="match status" value="1"/>
</dbReference>
<dbReference type="PANTHER" id="PTHR47354">
    <property type="entry name" value="NADH OXIDOREDUCTASE HCR"/>
    <property type="match status" value="1"/>
</dbReference>
<dbReference type="InterPro" id="IPR001709">
    <property type="entry name" value="Flavoprot_Pyr_Nucl_cyt_Rdtase"/>
</dbReference>
<evidence type="ECO:0000256" key="3">
    <source>
        <dbReference type="ARBA" id="ARBA00034078"/>
    </source>
</evidence>
<comment type="cofactor">
    <cofactor evidence="3">
        <name>[2Fe-2S] cluster</name>
        <dbReference type="ChEBI" id="CHEBI:190135"/>
    </cofactor>
</comment>
<evidence type="ECO:0000256" key="1">
    <source>
        <dbReference type="ARBA" id="ARBA00001974"/>
    </source>
</evidence>
<dbReference type="RefSeq" id="WP_086972846.1">
    <property type="nucleotide sequence ID" value="NZ_FCOJ02000059.1"/>
</dbReference>
<dbReference type="InterPro" id="IPR001041">
    <property type="entry name" value="2Fe-2S_ferredoxin-type"/>
</dbReference>
<dbReference type="PRINTS" id="PR00371">
    <property type="entry name" value="FPNCR"/>
</dbReference>
<evidence type="ECO:0000256" key="2">
    <source>
        <dbReference type="ARBA" id="ARBA00022714"/>
    </source>
</evidence>
<dbReference type="CDD" id="cd00207">
    <property type="entry name" value="fer2"/>
    <property type="match status" value="1"/>
</dbReference>
<keyword evidence="2" id="KW-0411">Iron-sulfur</keyword>
<dbReference type="GO" id="GO:0016491">
    <property type="term" value="F:oxidoreductase activity"/>
    <property type="evidence" value="ECO:0007669"/>
    <property type="project" value="InterPro"/>
</dbReference>
<comment type="cofactor">
    <cofactor evidence="1">
        <name>FAD</name>
        <dbReference type="ChEBI" id="CHEBI:57692"/>
    </cofactor>
</comment>
<dbReference type="SUPFAM" id="SSF63380">
    <property type="entry name" value="Riboflavin synthase domain-like"/>
    <property type="match status" value="1"/>
</dbReference>
<dbReference type="InterPro" id="IPR006058">
    <property type="entry name" value="2Fe2S_fd_BS"/>
</dbReference>